<reference evidence="1 2" key="1">
    <citation type="journal article" date="2010" name="Stand. Genomic Sci.">
        <title>Complete genome sequence of Ferrimonas balearica type strain (PAT).</title>
        <authorList>
            <person name="Nolan M."/>
            <person name="Sikorski J."/>
            <person name="Davenport K."/>
            <person name="Lucas S."/>
            <person name="Glavina Del Rio T."/>
            <person name="Tice H."/>
            <person name="Cheng J."/>
            <person name="Goodwin L."/>
            <person name="Pitluck S."/>
            <person name="Liolios K."/>
            <person name="Ivanova N."/>
            <person name="Mavromatis K."/>
            <person name="Ovchinnikova G."/>
            <person name="Pati A."/>
            <person name="Chen A."/>
            <person name="Palaniappan K."/>
            <person name="Land M."/>
            <person name="Hauser L."/>
            <person name="Chang Y."/>
            <person name="Jeffries C."/>
            <person name="Tapia R."/>
            <person name="Brettin T."/>
            <person name="Detter J."/>
            <person name="Han C."/>
            <person name="Yasawong M."/>
            <person name="Rohde M."/>
            <person name="Tindall B."/>
            <person name="Goker M."/>
            <person name="Woyke T."/>
            <person name="Bristow J."/>
            <person name="Eisen J."/>
            <person name="Markowitz V."/>
            <person name="Hugenholtz P."/>
            <person name="Kyrpides N."/>
            <person name="Klenk H."/>
            <person name="Lapidus A."/>
        </authorList>
    </citation>
    <scope>NUCLEOTIDE SEQUENCE [LARGE SCALE GENOMIC DNA]</scope>
    <source>
        <strain evidence="2">DSM 9799 / CCM 4581 / KCTC 23876 / PAT</strain>
    </source>
</reference>
<evidence type="ECO:0000313" key="2">
    <source>
        <dbReference type="Proteomes" id="UP000006683"/>
    </source>
</evidence>
<dbReference type="KEGG" id="fbl:Fbal_0442"/>
<dbReference type="STRING" id="550540.Fbal_0442"/>
<evidence type="ECO:0008006" key="3">
    <source>
        <dbReference type="Google" id="ProtNLM"/>
    </source>
</evidence>
<dbReference type="Gene3D" id="3.40.50.150">
    <property type="entry name" value="Vaccinia Virus protein VP39"/>
    <property type="match status" value="1"/>
</dbReference>
<dbReference type="GeneID" id="67180688"/>
<organism evidence="1 2">
    <name type="scientific">Ferrimonas balearica (strain DSM 9799 / CCM 4581 / KCTC 23876 / PAT)</name>
    <dbReference type="NCBI Taxonomy" id="550540"/>
    <lineage>
        <taxon>Bacteria</taxon>
        <taxon>Pseudomonadati</taxon>
        <taxon>Pseudomonadota</taxon>
        <taxon>Gammaproteobacteria</taxon>
        <taxon>Alteromonadales</taxon>
        <taxon>Ferrimonadaceae</taxon>
        <taxon>Ferrimonas</taxon>
    </lineage>
</organism>
<sequence>MFRDFELTFSEPCSEFVRKTYPKHKVILEYGAGGSTLLAAGNGNTVITTETDPRWLIELMGAYKEQGLPGDIIPIWADIGATKAWGYPTDDIAIKQWPAYPQRPWHYCNEHGIKPDLILIDGRFRVASFLTACVNITKATTLLFDDFVEREHYHVVKQLFEPTQIIGERMAVFRLRPKKVSSQFLLEHIDYYLDPR</sequence>
<dbReference type="RefSeq" id="WP_013343962.1">
    <property type="nucleotide sequence ID" value="NC_014541.1"/>
</dbReference>
<dbReference type="InterPro" id="IPR029063">
    <property type="entry name" value="SAM-dependent_MTases_sf"/>
</dbReference>
<dbReference type="AlphaFoldDB" id="E1SP07"/>
<name>E1SP07_FERBD</name>
<dbReference type="eggNOG" id="COG3914">
    <property type="taxonomic scope" value="Bacteria"/>
</dbReference>
<keyword evidence="2" id="KW-1185">Reference proteome</keyword>
<protein>
    <recommendedName>
        <fullName evidence="3">Class I SAM-dependent methyltransferase</fullName>
    </recommendedName>
</protein>
<dbReference type="Proteomes" id="UP000006683">
    <property type="component" value="Chromosome"/>
</dbReference>
<accession>E1SP07</accession>
<dbReference type="HOGENOM" id="CLU_108867_0_0_6"/>
<dbReference type="OrthoDB" id="9790710at2"/>
<evidence type="ECO:0000313" key="1">
    <source>
        <dbReference type="EMBL" id="ADN74656.1"/>
    </source>
</evidence>
<gene>
    <name evidence="1" type="ordered locus">Fbal_0442</name>
</gene>
<dbReference type="EMBL" id="CP002209">
    <property type="protein sequence ID" value="ADN74656.1"/>
    <property type="molecule type" value="Genomic_DNA"/>
</dbReference>
<proteinExistence type="predicted"/>